<evidence type="ECO:0000256" key="1">
    <source>
        <dbReference type="ARBA" id="ARBA00004651"/>
    </source>
</evidence>
<evidence type="ECO:0000256" key="8">
    <source>
        <dbReference type="ARBA" id="ARBA00023136"/>
    </source>
</evidence>
<protein>
    <submittedName>
        <fullName evidence="10">Arginine ornithine APC family amino acid-polyamine-organocation transporter, antiporter</fullName>
    </submittedName>
</protein>
<feature type="transmembrane region" description="Helical" evidence="9">
    <location>
        <begin position="456"/>
        <end position="476"/>
    </location>
</feature>
<dbReference type="InterPro" id="IPR002293">
    <property type="entry name" value="AA/rel_permease1"/>
</dbReference>
<evidence type="ECO:0000256" key="6">
    <source>
        <dbReference type="ARBA" id="ARBA00022970"/>
    </source>
</evidence>
<feature type="transmembrane region" description="Helical" evidence="9">
    <location>
        <begin position="49"/>
        <end position="71"/>
    </location>
</feature>
<keyword evidence="8 9" id="KW-0472">Membrane</keyword>
<feature type="transmembrane region" description="Helical" evidence="9">
    <location>
        <begin position="133"/>
        <end position="151"/>
    </location>
</feature>
<evidence type="ECO:0000256" key="9">
    <source>
        <dbReference type="SAM" id="Phobius"/>
    </source>
</evidence>
<dbReference type="PANTHER" id="PTHR42770:SF4">
    <property type="entry name" value="ARGININE_ORNITHINE ANTIPORTER-RELATED"/>
    <property type="match status" value="1"/>
</dbReference>
<keyword evidence="3" id="KW-0813">Transport</keyword>
<reference evidence="10 11" key="1">
    <citation type="journal article" date="2015" name="Genome Announc.">
        <title>Expanding the biotechnology potential of lactobacilli through comparative genomics of 213 strains and associated genera.</title>
        <authorList>
            <person name="Sun Z."/>
            <person name="Harris H.M."/>
            <person name="McCann A."/>
            <person name="Guo C."/>
            <person name="Argimon S."/>
            <person name="Zhang W."/>
            <person name="Yang X."/>
            <person name="Jeffery I.B."/>
            <person name="Cooney J.C."/>
            <person name="Kagawa T.F."/>
            <person name="Liu W."/>
            <person name="Song Y."/>
            <person name="Salvetti E."/>
            <person name="Wrobel A."/>
            <person name="Rasinkangas P."/>
            <person name="Parkhill J."/>
            <person name="Rea M.C."/>
            <person name="O'Sullivan O."/>
            <person name="Ritari J."/>
            <person name="Douillard F.P."/>
            <person name="Paul Ross R."/>
            <person name="Yang R."/>
            <person name="Briner A.E."/>
            <person name="Felis G.E."/>
            <person name="de Vos W.M."/>
            <person name="Barrangou R."/>
            <person name="Klaenhammer T.R."/>
            <person name="Caufield P.W."/>
            <person name="Cui Y."/>
            <person name="Zhang H."/>
            <person name="O'Toole P.W."/>
        </authorList>
    </citation>
    <scope>NUCLEOTIDE SEQUENCE [LARGE SCALE GENOMIC DNA]</scope>
    <source>
        <strain evidence="10 11">DSM 18630</strain>
    </source>
</reference>
<feature type="transmembrane region" description="Helical" evidence="9">
    <location>
        <begin position="339"/>
        <end position="363"/>
    </location>
</feature>
<evidence type="ECO:0000256" key="3">
    <source>
        <dbReference type="ARBA" id="ARBA00022448"/>
    </source>
</evidence>
<evidence type="ECO:0000256" key="5">
    <source>
        <dbReference type="ARBA" id="ARBA00022692"/>
    </source>
</evidence>
<feature type="transmembrane region" description="Helical" evidence="9">
    <location>
        <begin position="163"/>
        <end position="183"/>
    </location>
</feature>
<evidence type="ECO:0000313" key="11">
    <source>
        <dbReference type="Proteomes" id="UP000051451"/>
    </source>
</evidence>
<feature type="transmembrane region" description="Helical" evidence="9">
    <location>
        <begin position="203"/>
        <end position="224"/>
    </location>
</feature>
<feature type="transmembrane region" description="Helical" evidence="9">
    <location>
        <begin position="16"/>
        <end position="37"/>
    </location>
</feature>
<evidence type="ECO:0000256" key="4">
    <source>
        <dbReference type="ARBA" id="ARBA00022475"/>
    </source>
</evidence>
<organism evidence="10 11">
    <name type="scientific">Liquorilactobacillus ghanensis DSM 18630</name>
    <dbReference type="NCBI Taxonomy" id="1423750"/>
    <lineage>
        <taxon>Bacteria</taxon>
        <taxon>Bacillati</taxon>
        <taxon>Bacillota</taxon>
        <taxon>Bacilli</taxon>
        <taxon>Lactobacillales</taxon>
        <taxon>Lactobacillaceae</taxon>
        <taxon>Liquorilactobacillus</taxon>
    </lineage>
</organism>
<dbReference type="PATRIC" id="fig|1423750.3.peg.384"/>
<name>A0A0R1VMY6_9LACO</name>
<keyword evidence="7 9" id="KW-1133">Transmembrane helix</keyword>
<dbReference type="InterPro" id="IPR004754">
    <property type="entry name" value="Amino_acid_antiprt"/>
</dbReference>
<comment type="subcellular location">
    <subcellularLocation>
        <location evidence="1">Cell membrane</location>
        <topology evidence="1">Multi-pass membrane protein</topology>
    </subcellularLocation>
</comment>
<comment type="similarity">
    <text evidence="2">Belongs to the amino acid-polyamine-organocation (APC) superfamily. Basic amino acid/polyamine antiporter (APA) (TC 2.A.3.2) family.</text>
</comment>
<keyword evidence="5 9" id="KW-0812">Transmembrane</keyword>
<dbReference type="Gene3D" id="1.20.1740.10">
    <property type="entry name" value="Amino acid/polyamine transporter I"/>
    <property type="match status" value="1"/>
</dbReference>
<feature type="transmembrane region" description="Helical" evidence="9">
    <location>
        <begin position="427"/>
        <end position="444"/>
    </location>
</feature>
<feature type="transmembrane region" description="Helical" evidence="9">
    <location>
        <begin position="110"/>
        <end position="127"/>
    </location>
</feature>
<dbReference type="GO" id="GO:0022857">
    <property type="term" value="F:transmembrane transporter activity"/>
    <property type="evidence" value="ECO:0007669"/>
    <property type="project" value="InterPro"/>
</dbReference>
<dbReference type="STRING" id="1423750.FC89_GL000375"/>
<dbReference type="EMBL" id="AZGB01000009">
    <property type="protein sequence ID" value="KRM07063.1"/>
    <property type="molecule type" value="Genomic_DNA"/>
</dbReference>
<dbReference type="RefSeq" id="WP_235804371.1">
    <property type="nucleotide sequence ID" value="NZ_AZGB01000009.1"/>
</dbReference>
<accession>A0A0R1VMY6</accession>
<evidence type="ECO:0000256" key="7">
    <source>
        <dbReference type="ARBA" id="ARBA00022989"/>
    </source>
</evidence>
<dbReference type="PANTHER" id="PTHR42770">
    <property type="entry name" value="AMINO ACID TRANSPORTER-RELATED"/>
    <property type="match status" value="1"/>
</dbReference>
<keyword evidence="4" id="KW-1003">Cell membrane</keyword>
<dbReference type="AlphaFoldDB" id="A0A0R1VMY6"/>
<feature type="transmembrane region" description="Helical" evidence="9">
    <location>
        <begin position="245"/>
        <end position="267"/>
    </location>
</feature>
<dbReference type="Proteomes" id="UP000051451">
    <property type="component" value="Unassembled WGS sequence"/>
</dbReference>
<feature type="transmembrane region" description="Helical" evidence="9">
    <location>
        <begin position="369"/>
        <end position="390"/>
    </location>
</feature>
<feature type="transmembrane region" description="Helical" evidence="9">
    <location>
        <begin position="402"/>
        <end position="421"/>
    </location>
</feature>
<dbReference type="Pfam" id="PF13520">
    <property type="entry name" value="AA_permease_2"/>
    <property type="match status" value="1"/>
</dbReference>
<gene>
    <name evidence="10" type="ORF">FC89_GL000375</name>
</gene>
<evidence type="ECO:0000313" key="10">
    <source>
        <dbReference type="EMBL" id="KRM07063.1"/>
    </source>
</evidence>
<sequence length="478" mass="53010">MKGHLMKFYGQNSKKIGLMSLISIVISSALGSGIFTINTNLAKVASAGAVLIGWLFVGFGTLMLALSINYAATKMPKLEGIFAYAQIGFGDFTGFFCGWGYWLSACLGNVAFAVILMSSFGFFFPVYHTGQNLISIITASVILWGLVILVNHGVESATILNTVITFCKLIPLIFLISFGIINFEFPVFLKNLWQIGDFSNGKANLFLISKQVKNCMLTMVWVFVGIEGATTMAKRAQSKKNTGKATIIGMICLLVLYVLASVLPYGYLTRWNLSTLSQPSAAYIFKSMVGWWGGPFINFGIIISILGAWLSWTMLPAETTSLMSDKKLLPEIFARKNKFGAPTFSLITEGIMCQILLLVIYFASDAYNLAYSLCTSSIIVCYIFVGLFQIKISLRIKIRKEKVVNFFIGLTTVSFEVTVLFLVGLKYLFLCFIAYLPGLFFYIWMKRKKLSAFSKYEIAGISLLVIGSIYGIWIVYNL</sequence>
<dbReference type="GeneID" id="98318427"/>
<dbReference type="GO" id="GO:0006865">
    <property type="term" value="P:amino acid transport"/>
    <property type="evidence" value="ECO:0007669"/>
    <property type="project" value="UniProtKB-KW"/>
</dbReference>
<dbReference type="InterPro" id="IPR050367">
    <property type="entry name" value="APC_superfamily"/>
</dbReference>
<feature type="transmembrane region" description="Helical" evidence="9">
    <location>
        <begin position="296"/>
        <end position="318"/>
    </location>
</feature>
<keyword evidence="6" id="KW-0029">Amino-acid transport</keyword>
<dbReference type="NCBIfam" id="TIGR00905">
    <property type="entry name" value="2A0302"/>
    <property type="match status" value="1"/>
</dbReference>
<dbReference type="PIRSF" id="PIRSF006060">
    <property type="entry name" value="AA_transporter"/>
    <property type="match status" value="1"/>
</dbReference>
<dbReference type="GO" id="GO:0005886">
    <property type="term" value="C:plasma membrane"/>
    <property type="evidence" value="ECO:0007669"/>
    <property type="project" value="UniProtKB-SubCell"/>
</dbReference>
<evidence type="ECO:0000256" key="2">
    <source>
        <dbReference type="ARBA" id="ARBA00008220"/>
    </source>
</evidence>
<keyword evidence="11" id="KW-1185">Reference proteome</keyword>
<comment type="caution">
    <text evidence="10">The sequence shown here is derived from an EMBL/GenBank/DDBJ whole genome shotgun (WGS) entry which is preliminary data.</text>
</comment>
<proteinExistence type="inferred from homology"/>
<feature type="transmembrane region" description="Helical" evidence="9">
    <location>
        <begin position="83"/>
        <end position="103"/>
    </location>
</feature>